<evidence type="ECO:0000256" key="1">
    <source>
        <dbReference type="ARBA" id="ARBA00004651"/>
    </source>
</evidence>
<keyword evidence="2" id="KW-0813">Transport</keyword>
<dbReference type="OrthoDB" id="6766492at2"/>
<dbReference type="InterPro" id="IPR036259">
    <property type="entry name" value="MFS_trans_sf"/>
</dbReference>
<evidence type="ECO:0000256" key="6">
    <source>
        <dbReference type="ARBA" id="ARBA00023136"/>
    </source>
</evidence>
<evidence type="ECO:0000313" key="10">
    <source>
        <dbReference type="EMBL" id="SOE49318.1"/>
    </source>
</evidence>
<dbReference type="EMBL" id="LT907988">
    <property type="protein sequence ID" value="SOE49318.1"/>
    <property type="molecule type" value="Genomic_DNA"/>
</dbReference>
<feature type="transmembrane region" description="Helical" evidence="7">
    <location>
        <begin position="248"/>
        <end position="266"/>
    </location>
</feature>
<keyword evidence="3" id="KW-1003">Cell membrane</keyword>
<evidence type="ECO:0000313" key="11">
    <source>
        <dbReference type="Proteomes" id="UP000078558"/>
    </source>
</evidence>
<feature type="domain" description="Major facilitator superfamily (MFS) profile" evidence="8">
    <location>
        <begin position="21"/>
        <end position="548"/>
    </location>
</feature>
<reference evidence="10 11" key="2">
    <citation type="submission" date="2017-08" db="EMBL/GenBank/DDBJ databases">
        <authorList>
            <person name="de Groot N.N."/>
        </authorList>
    </citation>
    <scope>NUCLEOTIDE SEQUENCE [LARGE SCALE GENOMIC DNA]</scope>
    <source>
        <strain evidence="10">Orrdi1</strain>
    </source>
</reference>
<dbReference type="Pfam" id="PF00083">
    <property type="entry name" value="Sugar_tr"/>
    <property type="match status" value="2"/>
</dbReference>
<feature type="transmembrane region" description="Helical" evidence="7">
    <location>
        <begin position="286"/>
        <end position="307"/>
    </location>
</feature>
<feature type="transmembrane region" description="Helical" evidence="7">
    <location>
        <begin position="458"/>
        <end position="481"/>
    </location>
</feature>
<proteinExistence type="predicted"/>
<name>A0A1C3K8K4_9BURK</name>
<dbReference type="GO" id="GO:0022857">
    <property type="term" value="F:transmembrane transporter activity"/>
    <property type="evidence" value="ECO:0007669"/>
    <property type="project" value="InterPro"/>
</dbReference>
<keyword evidence="5 7" id="KW-1133">Transmembrane helix</keyword>
<dbReference type="PROSITE" id="PS00217">
    <property type="entry name" value="SUGAR_TRANSPORT_2"/>
    <property type="match status" value="1"/>
</dbReference>
<feature type="transmembrane region" description="Helical" evidence="7">
    <location>
        <begin position="158"/>
        <end position="181"/>
    </location>
</feature>
<dbReference type="AlphaFoldDB" id="A0A1C3K8K4"/>
<dbReference type="FunFam" id="1.20.1250.20:FF:000001">
    <property type="entry name" value="Dicarboxylate MFS transporter"/>
    <property type="match status" value="1"/>
</dbReference>
<dbReference type="CDD" id="cd17369">
    <property type="entry name" value="MFS_ShiA_like"/>
    <property type="match status" value="1"/>
</dbReference>
<feature type="transmembrane region" description="Helical" evidence="7">
    <location>
        <begin position="117"/>
        <end position="137"/>
    </location>
</feature>
<dbReference type="PANTHER" id="PTHR43045">
    <property type="entry name" value="SHIKIMATE TRANSPORTER"/>
    <property type="match status" value="1"/>
</dbReference>
<evidence type="ECO:0000256" key="5">
    <source>
        <dbReference type="ARBA" id="ARBA00022989"/>
    </source>
</evidence>
<protein>
    <submittedName>
        <fullName evidence="9">Permeases of the major facilitator superfamily</fullName>
    </submittedName>
</protein>
<gene>
    <name evidence="9" type="ORF">ODI_02086</name>
    <name evidence="10" type="ORF">ODI_R1994</name>
</gene>
<evidence type="ECO:0000313" key="9">
    <source>
        <dbReference type="EMBL" id="SBT27794.1"/>
    </source>
</evidence>
<evidence type="ECO:0000256" key="2">
    <source>
        <dbReference type="ARBA" id="ARBA00022448"/>
    </source>
</evidence>
<dbReference type="Gene3D" id="1.20.1250.20">
    <property type="entry name" value="MFS general substrate transporter like domains"/>
    <property type="match status" value="2"/>
</dbReference>
<comment type="subcellular location">
    <subcellularLocation>
        <location evidence="1">Cell membrane</location>
        <topology evidence="1">Multi-pass membrane protein</topology>
    </subcellularLocation>
</comment>
<dbReference type="EMBL" id="FLRC01000056">
    <property type="protein sequence ID" value="SBT27794.1"/>
    <property type="molecule type" value="Genomic_DNA"/>
</dbReference>
<dbReference type="PANTHER" id="PTHR43045:SF7">
    <property type="entry name" value="MAJOR FACILITATOR SUPERFAMILY TRANSPORTER"/>
    <property type="match status" value="1"/>
</dbReference>
<dbReference type="InterPro" id="IPR005829">
    <property type="entry name" value="Sugar_transporter_CS"/>
</dbReference>
<feature type="transmembrane region" description="Helical" evidence="7">
    <location>
        <begin position="92"/>
        <end position="111"/>
    </location>
</feature>
<accession>A0A1C3K8K4</accession>
<keyword evidence="11" id="KW-1185">Reference proteome</keyword>
<dbReference type="PROSITE" id="PS50850">
    <property type="entry name" value="MFS"/>
    <property type="match status" value="1"/>
</dbReference>
<dbReference type="STRING" id="1851544.ODI_02086"/>
<feature type="transmembrane region" description="Helical" evidence="7">
    <location>
        <begin position="502"/>
        <end position="520"/>
    </location>
</feature>
<evidence type="ECO:0000259" key="8">
    <source>
        <dbReference type="PROSITE" id="PS50850"/>
    </source>
</evidence>
<evidence type="ECO:0000256" key="7">
    <source>
        <dbReference type="SAM" id="Phobius"/>
    </source>
</evidence>
<feature type="transmembrane region" description="Helical" evidence="7">
    <location>
        <begin position="60"/>
        <end position="80"/>
    </location>
</feature>
<keyword evidence="6 7" id="KW-0472">Membrane</keyword>
<dbReference type="InterPro" id="IPR020846">
    <property type="entry name" value="MFS_dom"/>
</dbReference>
<evidence type="ECO:0000256" key="3">
    <source>
        <dbReference type="ARBA" id="ARBA00022475"/>
    </source>
</evidence>
<feature type="transmembrane region" description="Helical" evidence="7">
    <location>
        <begin position="193"/>
        <end position="216"/>
    </location>
</feature>
<feature type="transmembrane region" description="Helical" evidence="7">
    <location>
        <begin position="526"/>
        <end position="544"/>
    </location>
</feature>
<dbReference type="Proteomes" id="UP000078558">
    <property type="component" value="Chromosome I"/>
</dbReference>
<dbReference type="KEGG" id="odi:ODI_R1994"/>
<feature type="transmembrane region" description="Helical" evidence="7">
    <location>
        <begin position="36"/>
        <end position="54"/>
    </location>
</feature>
<dbReference type="InterPro" id="IPR005828">
    <property type="entry name" value="MFS_sugar_transport-like"/>
</dbReference>
<dbReference type="GO" id="GO:0005886">
    <property type="term" value="C:plasma membrane"/>
    <property type="evidence" value="ECO:0007669"/>
    <property type="project" value="UniProtKB-SubCell"/>
</dbReference>
<feature type="transmembrane region" description="Helical" evidence="7">
    <location>
        <begin position="316"/>
        <end position="335"/>
    </location>
</feature>
<evidence type="ECO:0000256" key="4">
    <source>
        <dbReference type="ARBA" id="ARBA00022692"/>
    </source>
</evidence>
<dbReference type="SUPFAM" id="SSF103473">
    <property type="entry name" value="MFS general substrate transporter"/>
    <property type="match status" value="1"/>
</dbReference>
<organism evidence="9 11">
    <name type="scientific">Orrella dioscoreae</name>
    <dbReference type="NCBI Taxonomy" id="1851544"/>
    <lineage>
        <taxon>Bacteria</taxon>
        <taxon>Pseudomonadati</taxon>
        <taxon>Pseudomonadota</taxon>
        <taxon>Betaproteobacteria</taxon>
        <taxon>Burkholderiales</taxon>
        <taxon>Alcaligenaceae</taxon>
        <taxon>Orrella</taxon>
    </lineage>
</organism>
<keyword evidence="4 7" id="KW-0812">Transmembrane</keyword>
<sequence>MNTAVPAAGAKAPMTREEKRVILASSLGTVFEWYDFYLYGSLAAIIAVHFFSGVNPTAGFIFALLAFAAGFAVRPFGALVFGRLGDLVGRKYTFLVTIVLMGASTFLVGILPTYESIGMIAPIILIILRLLQGLALGGEYGGAATYVAEHAPHGRRGFFTSWIQTTATMGLFLSLLVILGVRTALGEEAFRAWGWRIPFLISIVLLAVSVWIRMQLHESPAFKKMKEEGKGSKSPLKESFGQWANLKLVLLALFGLAAGQAVVWYTGQFYALFFLTQTLKVEANSANIMIAIALLLATPFFVFWGWLSDKIGRKPIILAGCLIAALTYFPIFKAITHYANPALERAQAEAPVTVIADPAACSFQFNPVGTSSFTSSCDIVKSFLARNSVNYDNQAAPAGTVAKVRIGKDEFESFEGAGMDKAAFTARSAELNKSLTQSIRDHGYPAGANPAEVNKPMVVFFLFILVLYVTMVYGPIAAMLVEMFPTRIRYTSMSLPYHIGNGWFGGFLPPVAFAVVAATGNIYDGLWYPIIIALMTLVVGALFVRETKDNDINA</sequence>
<reference evidence="9 11" key="1">
    <citation type="submission" date="2016-06" db="EMBL/GenBank/DDBJ databases">
        <authorList>
            <person name="Kjaerup R.B."/>
            <person name="Dalgaard T.S."/>
            <person name="Juul-Madsen H.R."/>
        </authorList>
    </citation>
    <scope>NUCLEOTIDE SEQUENCE [LARGE SCALE GENOMIC DNA]</scope>
    <source>
        <strain evidence="9">Orrdi1</strain>
    </source>
</reference>